<dbReference type="SUPFAM" id="SSF57196">
    <property type="entry name" value="EGF/Laminin"/>
    <property type="match status" value="1"/>
</dbReference>
<evidence type="ECO:0000259" key="2">
    <source>
        <dbReference type="PROSITE" id="PS50026"/>
    </source>
</evidence>
<dbReference type="GO" id="GO:0004930">
    <property type="term" value="F:G protein-coupled receptor activity"/>
    <property type="evidence" value="ECO:0007669"/>
    <property type="project" value="InterPro"/>
</dbReference>
<proteinExistence type="predicted"/>
<name>A0AAN8WKM3_HALRR</name>
<dbReference type="SMART" id="SM00181">
    <property type="entry name" value="EGF"/>
    <property type="match status" value="2"/>
</dbReference>
<evidence type="ECO:0000259" key="3">
    <source>
        <dbReference type="PROSITE" id="PS50227"/>
    </source>
</evidence>
<comment type="caution">
    <text evidence="1">Lacks conserved residue(s) required for the propagation of feature annotation.</text>
</comment>
<dbReference type="InterPro" id="IPR001879">
    <property type="entry name" value="GPCR_2_extracellular_dom"/>
</dbReference>
<keyword evidence="5" id="KW-1185">Reference proteome</keyword>
<dbReference type="InterPro" id="IPR016187">
    <property type="entry name" value="CTDL_fold"/>
</dbReference>
<dbReference type="PROSITE" id="PS50227">
    <property type="entry name" value="G_PROTEIN_RECEP_F2_3"/>
    <property type="match status" value="1"/>
</dbReference>
<dbReference type="PROSITE" id="PS50026">
    <property type="entry name" value="EGF_3"/>
    <property type="match status" value="1"/>
</dbReference>
<feature type="disulfide bond" evidence="1">
    <location>
        <begin position="325"/>
        <end position="334"/>
    </location>
</feature>
<keyword evidence="1" id="KW-1015">Disulfide bond</keyword>
<dbReference type="AlphaFoldDB" id="A0AAN8WKM3"/>
<comment type="caution">
    <text evidence="4">The sequence shown here is derived from an EMBL/GenBank/DDBJ whole genome shotgun (WGS) entry which is preliminary data.</text>
</comment>
<protein>
    <recommendedName>
        <fullName evidence="6">EGF-like domain-containing protein</fullName>
    </recommendedName>
</protein>
<dbReference type="GO" id="GO:0016020">
    <property type="term" value="C:membrane"/>
    <property type="evidence" value="ECO:0007669"/>
    <property type="project" value="InterPro"/>
</dbReference>
<dbReference type="CDD" id="cd22823">
    <property type="entry name" value="Gal_Rha_Lectin"/>
    <property type="match status" value="1"/>
</dbReference>
<organism evidence="4 5">
    <name type="scientific">Halocaridina rubra</name>
    <name type="common">Hawaiian red shrimp</name>
    <dbReference type="NCBI Taxonomy" id="373956"/>
    <lineage>
        <taxon>Eukaryota</taxon>
        <taxon>Metazoa</taxon>
        <taxon>Ecdysozoa</taxon>
        <taxon>Arthropoda</taxon>
        <taxon>Crustacea</taxon>
        <taxon>Multicrustacea</taxon>
        <taxon>Malacostraca</taxon>
        <taxon>Eumalacostraca</taxon>
        <taxon>Eucarida</taxon>
        <taxon>Decapoda</taxon>
        <taxon>Pleocyemata</taxon>
        <taxon>Caridea</taxon>
        <taxon>Atyoidea</taxon>
        <taxon>Atyidae</taxon>
        <taxon>Halocaridina</taxon>
    </lineage>
</organism>
<feature type="domain" description="EGF-like" evidence="2">
    <location>
        <begin position="290"/>
        <end position="335"/>
    </location>
</feature>
<accession>A0AAN8WKM3</accession>
<evidence type="ECO:0000256" key="1">
    <source>
        <dbReference type="PROSITE-ProRule" id="PRU00076"/>
    </source>
</evidence>
<dbReference type="InterPro" id="IPR000742">
    <property type="entry name" value="EGF"/>
</dbReference>
<evidence type="ECO:0008006" key="6">
    <source>
        <dbReference type="Google" id="ProtNLM"/>
    </source>
</evidence>
<dbReference type="EMBL" id="JAXCGZ010020257">
    <property type="protein sequence ID" value="KAK7065636.1"/>
    <property type="molecule type" value="Genomic_DNA"/>
</dbReference>
<reference evidence="4 5" key="1">
    <citation type="submission" date="2023-11" db="EMBL/GenBank/DDBJ databases">
        <title>Halocaridina rubra genome assembly.</title>
        <authorList>
            <person name="Smith C."/>
        </authorList>
    </citation>
    <scope>NUCLEOTIDE SEQUENCE [LARGE SCALE GENOMIC DNA]</scope>
    <source>
        <strain evidence="4">EP-1</strain>
        <tissue evidence="4">Whole</tissue>
    </source>
</reference>
<evidence type="ECO:0000313" key="5">
    <source>
        <dbReference type="Proteomes" id="UP001381693"/>
    </source>
</evidence>
<dbReference type="PROSITE" id="PS00022">
    <property type="entry name" value="EGF_1"/>
    <property type="match status" value="1"/>
</dbReference>
<dbReference type="Proteomes" id="UP001381693">
    <property type="component" value="Unassembled WGS sequence"/>
</dbReference>
<feature type="domain" description="G-protein coupled receptors family 2 profile 1" evidence="3">
    <location>
        <begin position="576"/>
        <end position="638"/>
    </location>
</feature>
<dbReference type="SUPFAM" id="SSF56436">
    <property type="entry name" value="C-type lectin-like"/>
    <property type="match status" value="1"/>
</dbReference>
<sequence>KYLSHAWHCDPRNQCSSDDECFPATDGLLLPETNPSLVYPPTSYPYTCFGPIVADHVGNLTGKEPALTKSIPRREQASKLILHAALSDFNTGEDLPFCTLPNAISLITYWCNGIEFCQVEKERLHSYFSESEGCKNTDIDDYVITLRQVDYDIWNCSEGFKLNEAKHTCYGFPNGSEIMSFKTARLVCQSLGGDIAYLFSDGEFLEFLASNFEIPKPFWSLGVLKNSSSARPQMLYSNVVDKVLVTYDGNSSFTFDPCYDGCYEVWGSNLCSLPPVSSSNYKRIQNTGSHPDKCSPGACQNNGTCYPVLRSPGLPADNFTYMCRCPDQYSGLRCENYDESAHEELLIPKNGNYEIPSLNGYIISIESVYFGRRESTNFFGCYSLGALALLRLKCENQRACNISHRDLQHQLTSSCHPDIPPEMRVRISYHDASTELGCERGEFYPPTQTCFDVTESSFETPQDAKIECNFLGGDIAFPYIDLDICHQDFFSAWTDKSRLHLSPNFSMKVEEPNILFCGNSTKTSGRPALCEFPSLTASSLLTTATTTKPTTTITTTMQTTTLTTTEITTKEPITNCPRVKPFPEMYPNYVWESAEPCTLTYQECPDGTDVTGANVTWRCSCLGNWIYLPDMSNCQTLDLGGWENELNDTSSNITAGDTLDRIAANLTYNLSPGE</sequence>
<gene>
    <name evidence="4" type="ORF">SK128_004460</name>
</gene>
<dbReference type="Gene3D" id="2.10.25.10">
    <property type="entry name" value="Laminin"/>
    <property type="match status" value="1"/>
</dbReference>
<evidence type="ECO:0000313" key="4">
    <source>
        <dbReference type="EMBL" id="KAK7065636.1"/>
    </source>
</evidence>
<feature type="non-terminal residue" evidence="4">
    <location>
        <position position="1"/>
    </location>
</feature>
<keyword evidence="1" id="KW-0245">EGF-like domain</keyword>